<dbReference type="Gene3D" id="1.25.40.10">
    <property type="entry name" value="Tetratricopeptide repeat domain"/>
    <property type="match status" value="1"/>
</dbReference>
<protein>
    <submittedName>
        <fullName evidence="1">DUF924 domain-containing protein</fullName>
    </submittedName>
</protein>
<comment type="caution">
    <text evidence="1">The sequence shown here is derived from an EMBL/GenBank/DDBJ whole genome shotgun (WGS) entry which is preliminary data.</text>
</comment>
<dbReference type="AlphaFoldDB" id="A0A7X6H1U9"/>
<dbReference type="EMBL" id="JAAZQQ010000007">
    <property type="protein sequence ID" value="NKX46400.1"/>
    <property type="molecule type" value="Genomic_DNA"/>
</dbReference>
<name>A0A7X6H1U9_9RHOB</name>
<evidence type="ECO:0000313" key="1">
    <source>
        <dbReference type="EMBL" id="NKX46400.1"/>
    </source>
</evidence>
<dbReference type="InterPro" id="IPR010323">
    <property type="entry name" value="DUF924"/>
</dbReference>
<organism evidence="1 2">
    <name type="scientific">Roseicyclus persicicus</name>
    <dbReference type="NCBI Taxonomy" id="2650661"/>
    <lineage>
        <taxon>Bacteria</taxon>
        <taxon>Pseudomonadati</taxon>
        <taxon>Pseudomonadota</taxon>
        <taxon>Alphaproteobacteria</taxon>
        <taxon>Rhodobacterales</taxon>
        <taxon>Roseobacteraceae</taxon>
        <taxon>Roseicyclus</taxon>
    </lineage>
</organism>
<dbReference type="Pfam" id="PF06041">
    <property type="entry name" value="DUF924"/>
    <property type="match status" value="1"/>
</dbReference>
<evidence type="ECO:0000313" key="2">
    <source>
        <dbReference type="Proteomes" id="UP000526408"/>
    </source>
</evidence>
<dbReference type="SUPFAM" id="SSF48452">
    <property type="entry name" value="TPR-like"/>
    <property type="match status" value="1"/>
</dbReference>
<keyword evidence="2" id="KW-1185">Reference proteome</keyword>
<dbReference type="Gene3D" id="1.20.58.320">
    <property type="entry name" value="TPR-like"/>
    <property type="match status" value="1"/>
</dbReference>
<dbReference type="RefSeq" id="WP_168624786.1">
    <property type="nucleotide sequence ID" value="NZ_JAAZQQ010000007.1"/>
</dbReference>
<sequence length="195" mass="22145">MRTAKTNRAGEVLTFWEEAGPATWYAKDELFDRTIRDRFGALWETACDGACDHWAMGPRGALALIVLLDQFPRNMFRDSPRAFASDARALRFASTAVLHGWDLRVAGPLRQFVYMPFMHSERLTDQDRSVRLFKARMAEGDNLLHARVHREIIRRFGRFPYRNAALGRVSTPEEQAFLTGAGYGGILRELEPAAA</sequence>
<gene>
    <name evidence="1" type="ORF">HCU73_17535</name>
</gene>
<dbReference type="InterPro" id="IPR011990">
    <property type="entry name" value="TPR-like_helical_dom_sf"/>
</dbReference>
<proteinExistence type="predicted"/>
<reference evidence="1 2" key="1">
    <citation type="submission" date="2020-04" db="EMBL/GenBank/DDBJ databases">
        <authorList>
            <person name="Yoon J."/>
        </authorList>
    </citation>
    <scope>NUCLEOTIDE SEQUENCE [LARGE SCALE GENOMIC DNA]</scope>
    <source>
        <strain evidence="1 2">KMU-115</strain>
    </source>
</reference>
<dbReference type="Proteomes" id="UP000526408">
    <property type="component" value="Unassembled WGS sequence"/>
</dbReference>
<accession>A0A7X6H1U9</accession>